<dbReference type="Proteomes" id="UP001165395">
    <property type="component" value="Unassembled WGS sequence"/>
</dbReference>
<dbReference type="Pfam" id="PF14903">
    <property type="entry name" value="WG_beta_rep"/>
    <property type="match status" value="6"/>
</dbReference>
<organism evidence="1 2">
    <name type="scientific">Leeia speluncae</name>
    <dbReference type="NCBI Taxonomy" id="2884804"/>
    <lineage>
        <taxon>Bacteria</taxon>
        <taxon>Pseudomonadati</taxon>
        <taxon>Pseudomonadota</taxon>
        <taxon>Betaproteobacteria</taxon>
        <taxon>Neisseriales</taxon>
        <taxon>Leeiaceae</taxon>
        <taxon>Leeia</taxon>
    </lineage>
</organism>
<reference evidence="1" key="1">
    <citation type="submission" date="2021-10" db="EMBL/GenBank/DDBJ databases">
        <title>The complete genome sequence of Leeia sp. TBRC 13508.</title>
        <authorList>
            <person name="Charoenyingcharoen P."/>
            <person name="Yukphan P."/>
        </authorList>
    </citation>
    <scope>NUCLEOTIDE SEQUENCE</scope>
    <source>
        <strain evidence="1">TBRC 13508</strain>
    </source>
</reference>
<dbReference type="PANTHER" id="PTHR37841:SF1">
    <property type="entry name" value="DUF3298 DOMAIN-CONTAINING PROTEIN"/>
    <property type="match status" value="1"/>
</dbReference>
<evidence type="ECO:0000313" key="2">
    <source>
        <dbReference type="Proteomes" id="UP001165395"/>
    </source>
</evidence>
<proteinExistence type="predicted"/>
<dbReference type="SUPFAM" id="SSF69360">
    <property type="entry name" value="Cell wall binding repeat"/>
    <property type="match status" value="1"/>
</dbReference>
<dbReference type="EMBL" id="JAJBZT010000005">
    <property type="protein sequence ID" value="MCB6184097.1"/>
    <property type="molecule type" value="Genomic_DNA"/>
</dbReference>
<protein>
    <submittedName>
        <fullName evidence="1">WG repeat-containing protein</fullName>
    </submittedName>
</protein>
<sequence>MHTLPSKLRVTLISIAIASLPFKSFALNQQGIKEIIHPFHEGLAAVYLDHKWGYVDKAGKMIIAPQFEEASDFQNGLAAVKIGKEAYYIDRAGKNALAKSFKEAEGFNGNSAIVTLSSGKFALINTSGEVISEPREDLSQWFNSTSKNRFIGYKKQQIMLLSPTGAVTSLAQSNITNFRNGIGVFGYEENNRFGLIDTSGKVLTPAIFDGIQALRNHLFIVQKDQRYGLVDVNGKEILPPSLQSIGEYKFNLATATLDGTHFGLINTSGQWVIKPTIDAEIHILSDRLFSYTTQNKTTYKNLQGKTLAEVDGYSTFQSVGNGLGILHLENSETGEEQTKLIAVETGQDVLTAEQLPGDPKAYFFDVLYNDSSDTYTEDGSKGIAIRISKRGAEDVESVGLYIPALKKFYPPIWKEISSGERDGFLTVKMDDSSSDQTYLLNTTSGEISQRGAYFISAYENKRNSKFVIAYAYDHKYGVMDLSGKWIIQPQFEKVMIGEGDQLFSVQTAYNQWQILDATGKPAWPETFEDVSRPDGDTLFARKNKQLLLLKAGQAPKLLDNNLYLLSTQFGERGSVPIQNRSTGKIALLDRSGEWLTQPIFDRLEKEENSTFYRSSKTVNGEYVEGLVDSKGKDIIPAKFNRLSNFQDRFYIGCTNKACQLFDRKGQEINTAIRFNENDSPRLINDTPPKDSNIPTWLEIQTNTGTWFVNSNGKSLRLEDVFEGANLLEDQTLVLQTKQTQALFDDKGKQLTPWGDQVDDFGELIMWQANGKHQVYDGNGQLNEALSKQGKYIDWVGEGRIQENGSNGNYVLTSLTGERYPLPAGYFIYSDAYKAKFVDGLAPVTSAHDDNGLSGYVKPNGQFAFKTKYRYVDNYAEGLALVVDAKSQQYGFIDKSGKTAVPFNYTVANAFSEGIASTVEQQRDDISLIDTKGTTQFRVSARCGNNVLTDAAGKVTWQGRPCVTFIESKMPN</sequence>
<evidence type="ECO:0000313" key="1">
    <source>
        <dbReference type="EMBL" id="MCB6184097.1"/>
    </source>
</evidence>
<gene>
    <name evidence="1" type="ORF">LIN78_11125</name>
</gene>
<comment type="caution">
    <text evidence="1">The sequence shown here is derived from an EMBL/GenBank/DDBJ whole genome shotgun (WGS) entry which is preliminary data.</text>
</comment>
<accession>A0ABS8D7I6</accession>
<dbReference type="InterPro" id="IPR032774">
    <property type="entry name" value="WG_beta_rep"/>
</dbReference>
<name>A0ABS8D7I6_9NEIS</name>
<dbReference type="RefSeq" id="WP_227180888.1">
    <property type="nucleotide sequence ID" value="NZ_JAJBZT010000005.1"/>
</dbReference>
<keyword evidence="2" id="KW-1185">Reference proteome</keyword>
<dbReference type="PANTHER" id="PTHR37841">
    <property type="entry name" value="GLR2918 PROTEIN"/>
    <property type="match status" value="1"/>
</dbReference>